<dbReference type="EMBL" id="JPOX01000008">
    <property type="protein sequence ID" value="KFX49949.1"/>
    <property type="molecule type" value="Genomic_DNA"/>
</dbReference>
<keyword evidence="2" id="KW-1133">Transmembrane helix</keyword>
<evidence type="ECO:0000256" key="2">
    <source>
        <dbReference type="SAM" id="Phobius"/>
    </source>
</evidence>
<accession>A0A093VIW8</accession>
<dbReference type="EMBL" id="JPOX01000008">
    <property type="protein sequence ID" value="KFX49948.1"/>
    <property type="molecule type" value="Genomic_DNA"/>
</dbReference>
<proteinExistence type="predicted"/>
<feature type="region of interest" description="Disordered" evidence="1">
    <location>
        <begin position="40"/>
        <end position="65"/>
    </location>
</feature>
<evidence type="ECO:0000313" key="3">
    <source>
        <dbReference type="EMBL" id="KFX49949.1"/>
    </source>
</evidence>
<keyword evidence="2" id="KW-0812">Transmembrane</keyword>
<feature type="transmembrane region" description="Helical" evidence="2">
    <location>
        <begin position="140"/>
        <end position="157"/>
    </location>
</feature>
<feature type="transmembrane region" description="Helical" evidence="2">
    <location>
        <begin position="103"/>
        <end position="120"/>
    </location>
</feature>
<organism evidence="3">
    <name type="scientific">Talaromyces marneffei PM1</name>
    <dbReference type="NCBI Taxonomy" id="1077442"/>
    <lineage>
        <taxon>Eukaryota</taxon>
        <taxon>Fungi</taxon>
        <taxon>Dikarya</taxon>
        <taxon>Ascomycota</taxon>
        <taxon>Pezizomycotina</taxon>
        <taxon>Eurotiomycetes</taxon>
        <taxon>Eurotiomycetidae</taxon>
        <taxon>Eurotiales</taxon>
        <taxon>Trichocomaceae</taxon>
        <taxon>Talaromyces</taxon>
        <taxon>Talaromyces sect. Talaromyces</taxon>
    </lineage>
</organism>
<dbReference type="HOGENOM" id="CLU_080752_0_0_1"/>
<reference evidence="3" key="1">
    <citation type="journal article" date="2014" name="PLoS Genet.">
        <title>Signature Gene Expression Reveals Novel Clues to the Molecular Mechanisms of Dimorphic Transition in Penicillium marneffei.</title>
        <authorList>
            <person name="Yang E."/>
            <person name="Wang G."/>
            <person name="Cai J."/>
            <person name="Woo P.C."/>
            <person name="Lau S.K."/>
            <person name="Yuen K.-Y."/>
            <person name="Chow W.-N."/>
            <person name="Lin X."/>
        </authorList>
    </citation>
    <scope>NUCLEOTIDE SEQUENCE [LARGE SCALE GENOMIC DNA]</scope>
    <source>
        <strain evidence="3">PM1</strain>
    </source>
</reference>
<gene>
    <name evidence="3" type="ORF">GQ26_0081480</name>
</gene>
<dbReference type="AlphaFoldDB" id="A0A093VIW8"/>
<dbReference type="eggNOG" id="ENOG502SX2A">
    <property type="taxonomic scope" value="Eukaryota"/>
</dbReference>
<evidence type="ECO:0000256" key="1">
    <source>
        <dbReference type="SAM" id="MobiDB-lite"/>
    </source>
</evidence>
<sequence length="284" mass="31808">MFKRPLIFISSAKPCSKTPIFQSSRTFTFQAPRLAKSSARQASKALPSTKPANKKLASQQPSRKNVTDIRFIGRKSASLAELDRKVAQKREVTLFKSASQRSYVTGAYGIAAFAFGYAVINSSLDYQDTRANLAYWQRSLNIGVCIVMSVMGAVFISRTSRLVRDITAVDVKGQTILRVRVRSMVPFRKPYTVTVAPNQMIFNQRLVAGSPLPQARDIDISFFKNPLKWINFSLFKTFISIRRIFTQEDFIMMEMQGQTGAYRVGIDGYVSDDLLAIASPTGQQ</sequence>
<protein>
    <submittedName>
        <fullName evidence="3">Uncharacterized protein</fullName>
    </submittedName>
</protein>
<comment type="caution">
    <text evidence="3">The sequence shown here is derived from an EMBL/GenBank/DDBJ whole genome shotgun (WGS) entry which is preliminary data.</text>
</comment>
<keyword evidence="2" id="KW-0472">Membrane</keyword>
<name>A0A093VIW8_TALMA</name>